<dbReference type="EMBL" id="VITR01000005">
    <property type="protein sequence ID" value="TWB43375.1"/>
    <property type="molecule type" value="Genomic_DNA"/>
</dbReference>
<comment type="caution">
    <text evidence="3">The sequence shown here is derived from an EMBL/GenBank/DDBJ whole genome shotgun (WGS) entry which is preliminary data.</text>
</comment>
<evidence type="ECO:0008006" key="5">
    <source>
        <dbReference type="Google" id="ProtNLM"/>
    </source>
</evidence>
<evidence type="ECO:0000313" key="3">
    <source>
        <dbReference type="EMBL" id="TWB43375.1"/>
    </source>
</evidence>
<gene>
    <name evidence="3" type="ORF">FBZ90_105188</name>
</gene>
<organism evidence="3 4">
    <name type="scientific">Nitrospirillum amazonense</name>
    <dbReference type="NCBI Taxonomy" id="28077"/>
    <lineage>
        <taxon>Bacteria</taxon>
        <taxon>Pseudomonadati</taxon>
        <taxon>Pseudomonadota</taxon>
        <taxon>Alphaproteobacteria</taxon>
        <taxon>Rhodospirillales</taxon>
        <taxon>Azospirillaceae</taxon>
        <taxon>Nitrospirillum</taxon>
    </lineage>
</organism>
<evidence type="ECO:0000256" key="2">
    <source>
        <dbReference type="SAM" id="SignalP"/>
    </source>
</evidence>
<name>A0A560HAJ9_9PROT</name>
<feature type="compositionally biased region" description="Low complexity" evidence="1">
    <location>
        <begin position="25"/>
        <end position="35"/>
    </location>
</feature>
<sequence length="95" mass="10331">MRALSPLALVLPVAFAALLPLPAAAQGAPQSGAPPSDTDKKAVIQQQKENEDAESLCRVIKDKADYEKCLELYFLDQEQFRAFLDAHKPKPAPKG</sequence>
<keyword evidence="4" id="KW-1185">Reference proteome</keyword>
<dbReference type="RefSeq" id="WP_145731655.1">
    <property type="nucleotide sequence ID" value="NZ_VITR01000005.1"/>
</dbReference>
<evidence type="ECO:0000313" key="4">
    <source>
        <dbReference type="Proteomes" id="UP000315751"/>
    </source>
</evidence>
<accession>A0A560HAJ9</accession>
<feature type="region of interest" description="Disordered" evidence="1">
    <location>
        <begin position="25"/>
        <end position="51"/>
    </location>
</feature>
<dbReference type="AlphaFoldDB" id="A0A560HAJ9"/>
<protein>
    <recommendedName>
        <fullName evidence="5">Conjugative transfer region protein TrbK</fullName>
    </recommendedName>
</protein>
<feature type="signal peptide" evidence="2">
    <location>
        <begin position="1"/>
        <end position="25"/>
    </location>
</feature>
<feature type="chain" id="PRO_5021936528" description="Conjugative transfer region protein TrbK" evidence="2">
    <location>
        <begin position="26"/>
        <end position="95"/>
    </location>
</feature>
<reference evidence="3 4" key="1">
    <citation type="submission" date="2019-06" db="EMBL/GenBank/DDBJ databases">
        <title>Genomic Encyclopedia of Type Strains, Phase IV (KMG-V): Genome sequencing to study the core and pangenomes of soil and plant-associated prokaryotes.</title>
        <authorList>
            <person name="Whitman W."/>
        </authorList>
    </citation>
    <scope>NUCLEOTIDE SEQUENCE [LARGE SCALE GENOMIC DNA]</scope>
    <source>
        <strain evidence="3 4">BR 11622</strain>
    </source>
</reference>
<dbReference type="OrthoDB" id="7366084at2"/>
<proteinExistence type="predicted"/>
<keyword evidence="2" id="KW-0732">Signal</keyword>
<dbReference type="Proteomes" id="UP000315751">
    <property type="component" value="Unassembled WGS sequence"/>
</dbReference>
<evidence type="ECO:0000256" key="1">
    <source>
        <dbReference type="SAM" id="MobiDB-lite"/>
    </source>
</evidence>